<dbReference type="Proteomes" id="UP000030302">
    <property type="component" value="Chromosome"/>
</dbReference>
<dbReference type="AlphaFoldDB" id="A0A0A1FK86"/>
<feature type="transmembrane region" description="Helical" evidence="1">
    <location>
        <begin position="20"/>
        <end position="37"/>
    </location>
</feature>
<evidence type="ECO:0000256" key="1">
    <source>
        <dbReference type="SAM" id="Phobius"/>
    </source>
</evidence>
<keyword evidence="3" id="KW-1185">Reference proteome</keyword>
<dbReference type="KEGG" id="care:LT85_4987"/>
<reference evidence="3" key="1">
    <citation type="journal article" date="2014" name="Soil Biol. Biochem.">
        <title>Structure and function of bacterial communities in ageing soils: Insights from the Mendocino ecological staircase.</title>
        <authorList>
            <person name="Uroz S."/>
            <person name="Tech J.J."/>
            <person name="Sawaya N.A."/>
            <person name="Frey-Klett P."/>
            <person name="Leveau J.H.J."/>
        </authorList>
    </citation>
    <scope>NUCLEOTIDE SEQUENCE [LARGE SCALE GENOMIC DNA]</scope>
    <source>
        <strain evidence="3">Cal35</strain>
    </source>
</reference>
<sequence length="41" mass="4999">MYTRFVVKMTNYCSKVFPIFRMLLLYYATAIFLLFLIEKPL</sequence>
<proteinExistence type="predicted"/>
<keyword evidence="1" id="KW-1133">Transmembrane helix</keyword>
<dbReference type="EMBL" id="CP009962">
    <property type="protein sequence ID" value="AIY44145.1"/>
    <property type="molecule type" value="Genomic_DNA"/>
</dbReference>
<gene>
    <name evidence="2" type="ORF">LT85_4987</name>
</gene>
<keyword evidence="1" id="KW-0472">Membrane</keyword>
<organism evidence="2 3">
    <name type="scientific">Collimonas arenae</name>
    <dbReference type="NCBI Taxonomy" id="279058"/>
    <lineage>
        <taxon>Bacteria</taxon>
        <taxon>Pseudomonadati</taxon>
        <taxon>Pseudomonadota</taxon>
        <taxon>Betaproteobacteria</taxon>
        <taxon>Burkholderiales</taxon>
        <taxon>Oxalobacteraceae</taxon>
        <taxon>Collimonas</taxon>
    </lineage>
</organism>
<protein>
    <submittedName>
        <fullName evidence="2">Uncharacterized protein</fullName>
    </submittedName>
</protein>
<accession>A0A0A1FK86</accession>
<dbReference type="STRING" id="279058.LT85_4987"/>
<keyword evidence="1" id="KW-0812">Transmembrane</keyword>
<evidence type="ECO:0000313" key="3">
    <source>
        <dbReference type="Proteomes" id="UP000030302"/>
    </source>
</evidence>
<dbReference type="HOGENOM" id="CLU_3268448_0_0_4"/>
<name>A0A0A1FK86_9BURK</name>
<evidence type="ECO:0000313" key="2">
    <source>
        <dbReference type="EMBL" id="AIY44145.1"/>
    </source>
</evidence>